<protein>
    <submittedName>
        <fullName evidence="2">Uncharacterized protein</fullName>
    </submittedName>
</protein>
<feature type="chain" id="PRO_5038734442" evidence="1">
    <location>
        <begin position="19"/>
        <end position="367"/>
    </location>
</feature>
<dbReference type="RefSeq" id="WP_201836588.1">
    <property type="nucleotide sequence ID" value="NZ_JAERRK010000007.1"/>
</dbReference>
<evidence type="ECO:0000313" key="2">
    <source>
        <dbReference type="EMBL" id="MBL1083760.1"/>
    </source>
</evidence>
<proteinExistence type="predicted"/>
<dbReference type="Proteomes" id="UP000661858">
    <property type="component" value="Unassembled WGS sequence"/>
</dbReference>
<name>A0A937EK62_9ACTN</name>
<gene>
    <name evidence="2" type="ORF">JK359_17595</name>
</gene>
<accession>A0A937EK62</accession>
<feature type="signal peptide" evidence="1">
    <location>
        <begin position="1"/>
        <end position="18"/>
    </location>
</feature>
<keyword evidence="1" id="KW-0732">Signal</keyword>
<organism evidence="2 3">
    <name type="scientific">Streptomyces actinomycinicus</name>
    <dbReference type="NCBI Taxonomy" id="1695166"/>
    <lineage>
        <taxon>Bacteria</taxon>
        <taxon>Bacillati</taxon>
        <taxon>Actinomycetota</taxon>
        <taxon>Actinomycetes</taxon>
        <taxon>Kitasatosporales</taxon>
        <taxon>Streptomycetaceae</taxon>
        <taxon>Streptomyces</taxon>
    </lineage>
</organism>
<evidence type="ECO:0000313" key="3">
    <source>
        <dbReference type="Proteomes" id="UP000661858"/>
    </source>
</evidence>
<comment type="caution">
    <text evidence="2">The sequence shown here is derived from an EMBL/GenBank/DDBJ whole genome shotgun (WGS) entry which is preliminary data.</text>
</comment>
<dbReference type="AlphaFoldDB" id="A0A937EK62"/>
<reference evidence="2" key="1">
    <citation type="submission" date="2021-01" db="EMBL/GenBank/DDBJ databases">
        <title>WGS of actinomycetes isolated from Thailand.</title>
        <authorList>
            <person name="Thawai C."/>
        </authorList>
    </citation>
    <scope>NUCLEOTIDE SEQUENCE</scope>
    <source>
        <strain evidence="2">RCU-197</strain>
    </source>
</reference>
<keyword evidence="3" id="KW-1185">Reference proteome</keyword>
<dbReference type="EMBL" id="JAERRK010000007">
    <property type="protein sequence ID" value="MBL1083760.1"/>
    <property type="molecule type" value="Genomic_DNA"/>
</dbReference>
<evidence type="ECO:0000256" key="1">
    <source>
        <dbReference type="SAM" id="SignalP"/>
    </source>
</evidence>
<sequence length="367" mass="37066">MRVQAALLAGAAAGRLLAAVAGLPDPAAEEGAPSGAAAAGHPAVLVARAEPPEATYHPWAAAPRASRRSPDAPPAPDLAQALGRVTAMGDPRLGVLDAPLPGDLPQLPASLASCRTPSGLLVAGAVRADLARLEAACRAAELALSDGPSAPVVGASPGHARGRALRRAVLDRIGPATVSTAAEGDPGAPGTGEEAWATHPQARHWWTVLTRRMGRSARLTVRRLGSGDVHVADIRIRPASARAGADPGTVSRAVEATAADAVALAALDAVTRAMAAEHVPGRALHTALSGAVAPLATAGVEPAGWAEEGWADTWLAGISAREPALHSALYRLTGLRPTPWRRTGHHPLADALRASGFTVLTGSGGPR</sequence>